<evidence type="ECO:0000256" key="6">
    <source>
        <dbReference type="RuleBase" id="RU362125"/>
    </source>
</evidence>
<dbReference type="Proteomes" id="UP000019140">
    <property type="component" value="Unassembled WGS sequence"/>
</dbReference>
<dbReference type="PANTHER" id="PTHR43884">
    <property type="entry name" value="ACYL-COA DEHYDROGENASE"/>
    <property type="match status" value="1"/>
</dbReference>
<dbReference type="Gene3D" id="2.40.110.10">
    <property type="entry name" value="Butyryl-CoA Dehydrogenase, subunit A, domain 2"/>
    <property type="match status" value="1"/>
</dbReference>
<sequence>MDIVLTEAQQMLKASARSFLQDACPKALVRQMETDERGYPPELWRQMANLGWLAWPFPARYGGADGDFFDLALLVEELGYAAAPTPYFSAIVLAGRLVLEAGTDAQKREWLPGIAAGQTLLSLAYLEADGDAEGTSQGTTAQQTEQGFTLRGTKSFVSAAHVADQLLCIARTRPGRSASRGLSLFCLSPQAAGVHLQPIRTVSGDKQFDVTLTEATIGEEALLGRLNGAGQPLQRTLLSATALKCAEMVGGAQAALDLTVDYAKQRVQFGRPIGAFQAVQHHCSDMYRDLEMGRLLAYQACWLLSEGADARAAVSAAKLKLSRVYPAITRLAHQITGRVGYYTEYPLELYTRRAIAASNAFGGVDDHAARLGKLLWGDHHERTVIDHHT</sequence>
<evidence type="ECO:0000256" key="3">
    <source>
        <dbReference type="ARBA" id="ARBA00022630"/>
    </source>
</evidence>
<accession>W4MC22</accession>
<keyword evidence="4 6" id="KW-0274">FAD</keyword>
<dbReference type="HOGENOM" id="CLU_018204_5_2_7"/>
<proteinExistence type="inferred from homology"/>
<dbReference type="InterPro" id="IPR009075">
    <property type="entry name" value="AcylCo_DH/oxidase_C"/>
</dbReference>
<dbReference type="PIRSF" id="PIRSF016578">
    <property type="entry name" value="HsaA"/>
    <property type="match status" value="1"/>
</dbReference>
<dbReference type="PATRIC" id="fig|1429439.4.peg.1630"/>
<dbReference type="Gene3D" id="1.10.540.10">
    <property type="entry name" value="Acyl-CoA dehydrogenase/oxidase, N-terminal domain"/>
    <property type="match status" value="1"/>
</dbReference>
<keyword evidence="11" id="KW-1185">Reference proteome</keyword>
<dbReference type="Pfam" id="PF00441">
    <property type="entry name" value="Acyl-CoA_dh_1"/>
    <property type="match status" value="1"/>
</dbReference>
<comment type="similarity">
    <text evidence="2 6">Belongs to the acyl-CoA dehydrogenase family.</text>
</comment>
<feature type="domain" description="Acyl-CoA dehydrogenase/oxidase N-terminal" evidence="9">
    <location>
        <begin position="6"/>
        <end position="118"/>
    </location>
</feature>
<evidence type="ECO:0000259" key="9">
    <source>
        <dbReference type="Pfam" id="PF02771"/>
    </source>
</evidence>
<reference evidence="10 11" key="1">
    <citation type="journal article" date="2014" name="Nature">
        <title>An environmental bacterial taxon with a large and distinct metabolic repertoire.</title>
        <authorList>
            <person name="Wilson M.C."/>
            <person name="Mori T."/>
            <person name="Ruckert C."/>
            <person name="Uria A.R."/>
            <person name="Helf M.J."/>
            <person name="Takada K."/>
            <person name="Gernert C."/>
            <person name="Steffens U.A."/>
            <person name="Heycke N."/>
            <person name="Schmitt S."/>
            <person name="Rinke C."/>
            <person name="Helfrich E.J."/>
            <person name="Brachmann A.O."/>
            <person name="Gurgui C."/>
            <person name="Wakimoto T."/>
            <person name="Kracht M."/>
            <person name="Crusemann M."/>
            <person name="Hentschel U."/>
            <person name="Abe I."/>
            <person name="Matsunaga S."/>
            <person name="Kalinowski J."/>
            <person name="Takeyama H."/>
            <person name="Piel J."/>
        </authorList>
    </citation>
    <scope>NUCLEOTIDE SEQUENCE [LARGE SCALE GENOMIC DNA]</scope>
    <source>
        <strain evidence="11">TSY2</strain>
    </source>
</reference>
<dbReference type="PANTHER" id="PTHR43884:SF20">
    <property type="entry name" value="ACYL-COA DEHYDROGENASE FADE28"/>
    <property type="match status" value="1"/>
</dbReference>
<dbReference type="InterPro" id="IPR046373">
    <property type="entry name" value="Acyl-CoA_Oxase/DH_mid-dom_sf"/>
</dbReference>
<protein>
    <recommendedName>
        <fullName evidence="12">Acyl-CoA dehydrogenase</fullName>
    </recommendedName>
</protein>
<organism evidence="10 11">
    <name type="scientific">Candidatus Entotheonella gemina</name>
    <dbReference type="NCBI Taxonomy" id="1429439"/>
    <lineage>
        <taxon>Bacteria</taxon>
        <taxon>Pseudomonadati</taxon>
        <taxon>Nitrospinota/Tectimicrobiota group</taxon>
        <taxon>Candidatus Tectimicrobiota</taxon>
        <taxon>Candidatus Entotheonellia</taxon>
        <taxon>Candidatus Entotheonellales</taxon>
        <taxon>Candidatus Entotheonellaceae</taxon>
        <taxon>Candidatus Entotheonella</taxon>
    </lineage>
</organism>
<feature type="domain" description="Acyl-CoA oxidase/dehydrogenase middle" evidence="8">
    <location>
        <begin position="133"/>
        <end position="207"/>
    </location>
</feature>
<dbReference type="Gene3D" id="1.20.140.10">
    <property type="entry name" value="Butyryl-CoA Dehydrogenase, subunit A, domain 3"/>
    <property type="match status" value="1"/>
</dbReference>
<dbReference type="SUPFAM" id="SSF56645">
    <property type="entry name" value="Acyl-CoA dehydrogenase NM domain-like"/>
    <property type="match status" value="1"/>
</dbReference>
<dbReference type="GO" id="GO:0050660">
    <property type="term" value="F:flavin adenine dinucleotide binding"/>
    <property type="evidence" value="ECO:0007669"/>
    <property type="project" value="InterPro"/>
</dbReference>
<keyword evidence="5 6" id="KW-0560">Oxidoreductase</keyword>
<dbReference type="Pfam" id="PF02771">
    <property type="entry name" value="Acyl-CoA_dh_N"/>
    <property type="match status" value="1"/>
</dbReference>
<comment type="cofactor">
    <cofactor evidence="1 6">
        <name>FAD</name>
        <dbReference type="ChEBI" id="CHEBI:57692"/>
    </cofactor>
</comment>
<dbReference type="InterPro" id="IPR036250">
    <property type="entry name" value="AcylCo_DH-like_C"/>
</dbReference>
<dbReference type="InterPro" id="IPR006091">
    <property type="entry name" value="Acyl-CoA_Oxase/DH_mid-dom"/>
</dbReference>
<dbReference type="AlphaFoldDB" id="W4MC22"/>
<dbReference type="InterPro" id="IPR009100">
    <property type="entry name" value="AcylCoA_DH/oxidase_NM_dom_sf"/>
</dbReference>
<dbReference type="EMBL" id="AZHX01000385">
    <property type="protein sequence ID" value="ETX07740.1"/>
    <property type="molecule type" value="Genomic_DNA"/>
</dbReference>
<evidence type="ECO:0000259" key="7">
    <source>
        <dbReference type="Pfam" id="PF00441"/>
    </source>
</evidence>
<evidence type="ECO:0000313" key="10">
    <source>
        <dbReference type="EMBL" id="ETX07740.1"/>
    </source>
</evidence>
<dbReference type="InterPro" id="IPR013786">
    <property type="entry name" value="AcylCoA_DH/ox_N"/>
</dbReference>
<evidence type="ECO:0000259" key="8">
    <source>
        <dbReference type="Pfam" id="PF02770"/>
    </source>
</evidence>
<evidence type="ECO:0000256" key="4">
    <source>
        <dbReference type="ARBA" id="ARBA00022827"/>
    </source>
</evidence>
<dbReference type="Pfam" id="PF02770">
    <property type="entry name" value="Acyl-CoA_dh_M"/>
    <property type="match status" value="1"/>
</dbReference>
<dbReference type="InterPro" id="IPR037069">
    <property type="entry name" value="AcylCoA_DH/ox_N_sf"/>
</dbReference>
<keyword evidence="3 6" id="KW-0285">Flavoprotein</keyword>
<evidence type="ECO:0000256" key="1">
    <source>
        <dbReference type="ARBA" id="ARBA00001974"/>
    </source>
</evidence>
<name>W4MC22_9BACT</name>
<evidence type="ECO:0008006" key="12">
    <source>
        <dbReference type="Google" id="ProtNLM"/>
    </source>
</evidence>
<gene>
    <name evidence="10" type="ORF">ETSY2_09500</name>
</gene>
<comment type="caution">
    <text evidence="10">The sequence shown here is derived from an EMBL/GenBank/DDBJ whole genome shotgun (WGS) entry which is preliminary data.</text>
</comment>
<feature type="domain" description="Acyl-CoA dehydrogenase/oxidase C-terminal" evidence="7">
    <location>
        <begin position="242"/>
        <end position="358"/>
    </location>
</feature>
<evidence type="ECO:0000256" key="2">
    <source>
        <dbReference type="ARBA" id="ARBA00009347"/>
    </source>
</evidence>
<evidence type="ECO:0000313" key="11">
    <source>
        <dbReference type="Proteomes" id="UP000019140"/>
    </source>
</evidence>
<dbReference type="GO" id="GO:0003995">
    <property type="term" value="F:acyl-CoA dehydrogenase activity"/>
    <property type="evidence" value="ECO:0007669"/>
    <property type="project" value="TreeGrafter"/>
</dbReference>
<evidence type="ECO:0000256" key="5">
    <source>
        <dbReference type="ARBA" id="ARBA00023002"/>
    </source>
</evidence>
<dbReference type="SUPFAM" id="SSF47203">
    <property type="entry name" value="Acyl-CoA dehydrogenase C-terminal domain-like"/>
    <property type="match status" value="1"/>
</dbReference>
<dbReference type="CDD" id="cd00567">
    <property type="entry name" value="ACAD"/>
    <property type="match status" value="1"/>
</dbReference>